<dbReference type="EMBL" id="CH672031">
    <property type="protein sequence ID" value="KOB61928.1"/>
    <property type="molecule type" value="Genomic_DNA"/>
</dbReference>
<dbReference type="Proteomes" id="UP000054289">
    <property type="component" value="Unassembled WGS sequence"/>
</dbReference>
<sequence length="927" mass="114308">MENRYRNIYGKEFIKKDKDEMRNINEELYIEQSDHMEDMLMLERQKIIWLQWINRNKYMLEKWNKEEWFCKLKKDWEDEKNRYDEKLFLCKNTENDKYINPMLERQKYIWRKWIAKHLYHIDEWENEEWFKLLMSKYEKDRDDLKRDHPINKMDDMEKKKLITKLFIEIHMMVIENSKEEECYRNKKNFVQTYIDELKKEQNLEQNKYMINILNDIQNDIQFGHDHNNYNEWKQEKWFKNLKKEWKEGERKNFLHIENENLDNIQVNKFNNYILEIQKAILKNYWEDMEIKWIDDDNKTDWLKIAMNLNNYDNNNFRKNIKYEQKKNNFKEEIEMIKKINKKAQSKDTEKDIMWKTVIEIHMKIIEEDKKQEWEKNKGDFLQICRQEFLNENQYNRNENSRFVNDYMVQDNYMIKRQNGIWNKCIERNRYILEKWKKEKWFEKLKNEWKNEQNIYVNTREVYSNINDETNVKEINPLIEGEKVLWKKWLRNRKGLLEKYNEEFWFKKLFEDYEKEVENDDDDDYYYYHMSVNQQGKHPEDLITLNKISNQSLQKFKKNKLITTMWIEIHMMILEECKEEEVQLNKELFLDSCIKELIKEKESKGKCKMLEIVLDLKDKHVLINKNLEMNKRIGKNSNNLFENIKTQVKNNENNYIYEMMLNNDMNKSGKMIENDCICDEMLINNMNKSDRIGQKNDNTIEDNLKSNMNKLGDVNEKCILEMEKNISMRHWENIKKNCTDGKEKEKNIKNVEMIENIGSTGKIENIKNIRNIDEILEEKYKSFNIEPYEENNYEEKSKILNRSNIQSNKIISPLIDNEKGIDEKKSDNQNEEIWYNGLTLEEIYKNSYTRNSIEYIPYIDEEEYSSLDELDQKNNDFESDDMFYKGLTLEEIYKNAYTRNSTEYIPYIDEEEYSSMDEFDKHNNKRKK</sequence>
<keyword evidence="1" id="KW-0175">Coiled coil</keyword>
<evidence type="ECO:0000313" key="3">
    <source>
        <dbReference type="Proteomes" id="UP000054289"/>
    </source>
</evidence>
<reference evidence="2 3" key="1">
    <citation type="submission" date="2006-03" db="EMBL/GenBank/DDBJ databases">
        <title>Annotation of Plasmodium falciparum HB3.</title>
        <authorList>
            <consortium name="The Broad Institute Genome Sequencing Platform"/>
            <person name="Volkman S.K."/>
            <person name="Neafsey D.E."/>
            <person name="Dash A.P."/>
            <person name="Chitnis C.E."/>
            <person name="Hartl D.L."/>
            <person name="Young S.K."/>
            <person name="Zeng Q."/>
            <person name="Koehrsen M."/>
            <person name="Alvarado L."/>
            <person name="Berlin A."/>
            <person name="Borenstein D."/>
            <person name="Chapman S.B."/>
            <person name="Chen Z."/>
            <person name="Engels R."/>
            <person name="Freedman E."/>
            <person name="Gellesch M."/>
            <person name="Goldberg J."/>
            <person name="Griggs A."/>
            <person name="Gujja S."/>
            <person name="Heilman E.R."/>
            <person name="Heiman D.I."/>
            <person name="Howarth C."/>
            <person name="Jen D."/>
            <person name="Larson L."/>
            <person name="Mehta T."/>
            <person name="Neiman D."/>
            <person name="Park D."/>
            <person name="Pearson M."/>
            <person name="Roberts A."/>
            <person name="Saif S."/>
            <person name="Shea T."/>
            <person name="Shenoy N."/>
            <person name="Sisk P."/>
            <person name="Stolte C."/>
            <person name="Sykes S."/>
            <person name="Walk T."/>
            <person name="White J."/>
            <person name="Yandava C."/>
            <person name="Haas B."/>
            <person name="Henn M.R."/>
            <person name="Nusbaum C."/>
            <person name="Birren B."/>
        </authorList>
    </citation>
    <scope>NUCLEOTIDE SEQUENCE [LARGE SCALE GENOMIC DNA]</scope>
    <source>
        <strain evidence="2">HB3</strain>
    </source>
</reference>
<reference evidence="3" key="2">
    <citation type="submission" date="2006-03" db="EMBL/GenBank/DDBJ databases">
        <title>The genome sequence of the Plasmodium falciparum HB3.</title>
        <authorList>
            <consortium name="The Broad Institute Genome Sequencing Platform"/>
            <person name="Birren B."/>
            <person name="Lander E."/>
            <person name="Galagan J."/>
            <person name="Nusbaum C."/>
            <person name="Devon K."/>
            <person name="Henn M."/>
            <person name="Jaffe D."/>
            <person name="Butler J."/>
            <person name="Alvarez P."/>
            <person name="Gnerre S."/>
            <person name="Grabherr M."/>
            <person name="Kleber M."/>
            <person name="Mauceli E."/>
            <person name="Brockman W."/>
            <person name="MacCallum I.A."/>
            <person name="Rounsley S."/>
            <person name="Young S."/>
            <person name="LaButti K."/>
            <person name="Pushparaj V."/>
            <person name="DeCaprio D."/>
            <person name="Crawford M."/>
            <person name="Koehrsen M."/>
            <person name="Engels R."/>
            <person name="Montgomery P."/>
            <person name="Pearson M."/>
            <person name="Howarth C."/>
            <person name="Larson L."/>
            <person name="Luoma S."/>
            <person name="White J."/>
            <person name="Kodira C."/>
            <person name="Zeng Q."/>
            <person name="Oleary S."/>
            <person name="Yandava C."/>
            <person name="Alvarado L."/>
            <person name="Wirth D."/>
            <person name="Volkman S."/>
            <person name="Hartl D."/>
        </authorList>
    </citation>
    <scope>NUCLEOTIDE SEQUENCE [LARGE SCALE GENOMIC DNA]</scope>
</reference>
<feature type="coiled-coil region" evidence="1">
    <location>
        <begin position="319"/>
        <end position="346"/>
    </location>
</feature>
<evidence type="ECO:0000313" key="2">
    <source>
        <dbReference type="EMBL" id="KOB61928.1"/>
    </source>
</evidence>
<name>A0A0L7KF11_PLAFX</name>
<dbReference type="OMA" id="CICDEML"/>
<proteinExistence type="predicted"/>
<gene>
    <name evidence="2" type="ORF">PFHG_03706</name>
</gene>
<dbReference type="KEGG" id="pfh:PFHG_03706"/>
<dbReference type="OrthoDB" id="377116at2759"/>
<accession>A0A0L7KF11</accession>
<evidence type="ECO:0000256" key="1">
    <source>
        <dbReference type="SAM" id="Coils"/>
    </source>
</evidence>
<protein>
    <recommendedName>
        <fullName evidence="4">Schizont-infected cell agglutination C-terminal domain-containing protein</fullName>
    </recommendedName>
</protein>
<dbReference type="AlphaFoldDB" id="A0A0L7KF11"/>
<organism evidence="2 3">
    <name type="scientific">Plasmodium falciparum (isolate HB3)</name>
    <dbReference type="NCBI Taxonomy" id="137071"/>
    <lineage>
        <taxon>Eukaryota</taxon>
        <taxon>Sar</taxon>
        <taxon>Alveolata</taxon>
        <taxon>Apicomplexa</taxon>
        <taxon>Aconoidasida</taxon>
        <taxon>Haemosporida</taxon>
        <taxon>Plasmodiidae</taxon>
        <taxon>Plasmodium</taxon>
        <taxon>Plasmodium (Laverania)</taxon>
    </lineage>
</organism>
<evidence type="ECO:0008006" key="4">
    <source>
        <dbReference type="Google" id="ProtNLM"/>
    </source>
</evidence>